<keyword evidence="12" id="KW-1185">Reference proteome</keyword>
<dbReference type="InterPro" id="IPR049278">
    <property type="entry name" value="MS_channel_C"/>
</dbReference>
<gene>
    <name evidence="11" type="ORF">GH984_05740</name>
</gene>
<dbReference type="SUPFAM" id="SSF82689">
    <property type="entry name" value="Mechanosensitive channel protein MscS (YggB), C-terminal domain"/>
    <property type="match status" value="1"/>
</dbReference>
<evidence type="ECO:0000256" key="4">
    <source>
        <dbReference type="ARBA" id="ARBA00022692"/>
    </source>
</evidence>
<evidence type="ECO:0000313" key="11">
    <source>
        <dbReference type="EMBL" id="MRH78204.1"/>
    </source>
</evidence>
<dbReference type="SUPFAM" id="SSF82861">
    <property type="entry name" value="Mechanosensitive channel protein MscS (YggB), transmembrane region"/>
    <property type="match status" value="1"/>
</dbReference>
<dbReference type="InterPro" id="IPR011014">
    <property type="entry name" value="MscS_channel_TM-2"/>
</dbReference>
<dbReference type="Pfam" id="PF00924">
    <property type="entry name" value="MS_channel_2nd"/>
    <property type="match status" value="1"/>
</dbReference>
<dbReference type="Gene3D" id="3.30.70.100">
    <property type="match status" value="1"/>
</dbReference>
<evidence type="ECO:0000256" key="5">
    <source>
        <dbReference type="ARBA" id="ARBA00022989"/>
    </source>
</evidence>
<evidence type="ECO:0000256" key="3">
    <source>
        <dbReference type="ARBA" id="ARBA00022475"/>
    </source>
</evidence>
<accession>A0A6N7QZX3</accession>
<dbReference type="InterPro" id="IPR023408">
    <property type="entry name" value="MscS_beta-dom_sf"/>
</dbReference>
<dbReference type="InterPro" id="IPR008910">
    <property type="entry name" value="MSC_TM_helix"/>
</dbReference>
<feature type="transmembrane region" description="Helical" evidence="7">
    <location>
        <begin position="88"/>
        <end position="115"/>
    </location>
</feature>
<dbReference type="InterPro" id="IPR045275">
    <property type="entry name" value="MscS_archaea/bacteria_type"/>
</dbReference>
<sequence length="273" mass="29840">MEHLELLQQLQTLAIGFSIDLAIAIVILIVGRWLSRLGRKLTTRGMERLGADPLVVRFAGSVVGILVLVAALLAAINQLGVQTTSLLAILGAAGLAVGLALQGSLSNFAAGVLLLSLRPYRMGDYIEGAGVSGTVDELQLFTTVLNTPDNRRIIIPNSQMMNGTIINYSAHPTRRVDLTVSVGYDAPAEEVSRVLNDYIKSDKRILADPEPFVRMSAHGDSAVEWTLRVWVKTDDQWPVYWDLVEGTKRCLDDAGIAIPYPQRDVHVYQHKAD</sequence>
<reference evidence="11 12" key="1">
    <citation type="submission" date="2019-11" db="EMBL/GenBank/DDBJ databases">
        <authorList>
            <person name="Zhang X.Y."/>
        </authorList>
    </citation>
    <scope>NUCLEOTIDE SEQUENCE [LARGE SCALE GENOMIC DNA]</scope>
    <source>
        <strain evidence="11 12">C176</strain>
    </source>
</reference>
<dbReference type="PANTHER" id="PTHR30221:SF1">
    <property type="entry name" value="SMALL-CONDUCTANCE MECHANOSENSITIVE CHANNEL"/>
    <property type="match status" value="1"/>
</dbReference>
<dbReference type="Gene3D" id="1.10.287.1260">
    <property type="match status" value="1"/>
</dbReference>
<keyword evidence="5 7" id="KW-1133">Transmembrane helix</keyword>
<keyword evidence="3" id="KW-1003">Cell membrane</keyword>
<evidence type="ECO:0000256" key="1">
    <source>
        <dbReference type="ARBA" id="ARBA00004651"/>
    </source>
</evidence>
<dbReference type="Gene3D" id="2.30.30.60">
    <property type="match status" value="1"/>
</dbReference>
<keyword evidence="7" id="KW-0813">Transport</keyword>
<keyword evidence="7" id="KW-0406">Ion transport</keyword>
<feature type="transmembrane region" description="Helical" evidence="7">
    <location>
        <begin position="12"/>
        <end position="34"/>
    </location>
</feature>
<dbReference type="EMBL" id="WJPP01000003">
    <property type="protein sequence ID" value="MRH78204.1"/>
    <property type="molecule type" value="Genomic_DNA"/>
</dbReference>
<protein>
    <recommendedName>
        <fullName evidence="7">Small-conductance mechanosensitive channel</fullName>
    </recommendedName>
</protein>
<dbReference type="InterPro" id="IPR011066">
    <property type="entry name" value="MscS_channel_C_sf"/>
</dbReference>
<feature type="domain" description="Mechanosensitive ion channel MscS" evidence="8">
    <location>
        <begin position="104"/>
        <end position="169"/>
    </location>
</feature>
<proteinExistence type="inferred from homology"/>
<dbReference type="GO" id="GO:0008381">
    <property type="term" value="F:mechanosensitive monoatomic ion channel activity"/>
    <property type="evidence" value="ECO:0007669"/>
    <property type="project" value="InterPro"/>
</dbReference>
<keyword evidence="4 7" id="KW-0812">Transmembrane</keyword>
<dbReference type="GO" id="GO:0005886">
    <property type="term" value="C:plasma membrane"/>
    <property type="evidence" value="ECO:0007669"/>
    <property type="project" value="UniProtKB-SubCell"/>
</dbReference>
<evidence type="ECO:0000256" key="7">
    <source>
        <dbReference type="RuleBase" id="RU369025"/>
    </source>
</evidence>
<keyword evidence="7" id="KW-0997">Cell inner membrane</keyword>
<name>A0A6N7QZX3_9GAMM</name>
<comment type="caution">
    <text evidence="11">The sequence shown here is derived from an EMBL/GenBank/DDBJ whole genome shotgun (WGS) entry which is preliminary data.</text>
</comment>
<dbReference type="Pfam" id="PF21088">
    <property type="entry name" value="MS_channel_1st"/>
    <property type="match status" value="1"/>
</dbReference>
<evidence type="ECO:0000259" key="9">
    <source>
        <dbReference type="Pfam" id="PF21082"/>
    </source>
</evidence>
<evidence type="ECO:0000256" key="6">
    <source>
        <dbReference type="ARBA" id="ARBA00023136"/>
    </source>
</evidence>
<keyword evidence="7" id="KW-0407">Ion channel</keyword>
<dbReference type="Pfam" id="PF21082">
    <property type="entry name" value="MS_channel_3rd"/>
    <property type="match status" value="1"/>
</dbReference>
<evidence type="ECO:0000259" key="8">
    <source>
        <dbReference type="Pfam" id="PF00924"/>
    </source>
</evidence>
<dbReference type="RefSeq" id="WP_153719270.1">
    <property type="nucleotide sequence ID" value="NZ_WJPP01000003.1"/>
</dbReference>
<evidence type="ECO:0000313" key="12">
    <source>
        <dbReference type="Proteomes" id="UP000433788"/>
    </source>
</evidence>
<feature type="domain" description="Mechanosensitive ion channel MscS C-terminal" evidence="9">
    <location>
        <begin position="176"/>
        <end position="258"/>
    </location>
</feature>
<feature type="domain" description="Mechanosensitive ion channel transmembrane helices 2/3" evidence="10">
    <location>
        <begin position="65"/>
        <end position="102"/>
    </location>
</feature>
<keyword evidence="6 7" id="KW-0472">Membrane</keyword>
<dbReference type="Proteomes" id="UP000433788">
    <property type="component" value="Unassembled WGS sequence"/>
</dbReference>
<dbReference type="AlphaFoldDB" id="A0A6N7QZX3"/>
<comment type="similarity">
    <text evidence="2 7">Belongs to the MscS (TC 1.A.23) family.</text>
</comment>
<feature type="transmembrane region" description="Helical" evidence="7">
    <location>
        <begin position="54"/>
        <end position="76"/>
    </location>
</feature>
<evidence type="ECO:0000259" key="10">
    <source>
        <dbReference type="Pfam" id="PF21088"/>
    </source>
</evidence>
<evidence type="ECO:0000256" key="2">
    <source>
        <dbReference type="ARBA" id="ARBA00008017"/>
    </source>
</evidence>
<comment type="function">
    <text evidence="7">Mechanosensitive channel that participates in the regulation of osmotic pressure changes within the cell, opening in response to stretch forces in the membrane lipid bilayer, without the need for other proteins. Contributes to normal resistance to hypoosmotic shock. Forms an ion channel of 1.0 nanosiemens conductance with a slight preference for anions.</text>
</comment>
<dbReference type="PANTHER" id="PTHR30221">
    <property type="entry name" value="SMALL-CONDUCTANCE MECHANOSENSITIVE CHANNEL"/>
    <property type="match status" value="1"/>
</dbReference>
<organism evidence="11 12">
    <name type="scientific">Spiribacter salilacus</name>
    <dbReference type="NCBI Taxonomy" id="2664894"/>
    <lineage>
        <taxon>Bacteria</taxon>
        <taxon>Pseudomonadati</taxon>
        <taxon>Pseudomonadota</taxon>
        <taxon>Gammaproteobacteria</taxon>
        <taxon>Chromatiales</taxon>
        <taxon>Ectothiorhodospiraceae</taxon>
        <taxon>Spiribacter</taxon>
    </lineage>
</organism>
<comment type="caution">
    <text evidence="7">Lacks conserved residue(s) required for the propagation of feature annotation.</text>
</comment>
<comment type="subunit">
    <text evidence="7">Homoheptamer.</text>
</comment>
<dbReference type="Pfam" id="PF05552">
    <property type="entry name" value="MS_channel_1st_1"/>
    <property type="match status" value="1"/>
</dbReference>
<dbReference type="InterPro" id="IPR010920">
    <property type="entry name" value="LSM_dom_sf"/>
</dbReference>
<dbReference type="InterPro" id="IPR049142">
    <property type="entry name" value="MS_channel_1st"/>
</dbReference>
<comment type="subcellular location">
    <subcellularLocation>
        <location evidence="7">Cell inner membrane</location>
        <topology evidence="7">Multi-pass membrane protein</topology>
    </subcellularLocation>
    <subcellularLocation>
        <location evidence="1">Cell membrane</location>
        <topology evidence="1">Multi-pass membrane protein</topology>
    </subcellularLocation>
</comment>
<dbReference type="SUPFAM" id="SSF50182">
    <property type="entry name" value="Sm-like ribonucleoproteins"/>
    <property type="match status" value="1"/>
</dbReference>
<dbReference type="InterPro" id="IPR006685">
    <property type="entry name" value="MscS_channel_2nd"/>
</dbReference>